<dbReference type="HOGENOM" id="CLU_015166_3_0_1"/>
<feature type="repeat" description="Solcar" evidence="8">
    <location>
        <begin position="124"/>
        <end position="206"/>
    </location>
</feature>
<evidence type="ECO:0000256" key="8">
    <source>
        <dbReference type="PROSITE-ProRule" id="PRU00282"/>
    </source>
</evidence>
<feature type="repeat" description="Solcar" evidence="8">
    <location>
        <begin position="42"/>
        <end position="115"/>
    </location>
</feature>
<evidence type="ECO:0000256" key="3">
    <source>
        <dbReference type="ARBA" id="ARBA00022448"/>
    </source>
</evidence>
<dbReference type="InterPro" id="IPR023395">
    <property type="entry name" value="MCP_dom_sf"/>
</dbReference>
<comment type="similarity">
    <text evidence="2 9">Belongs to the mitochondrial carrier (TC 2.A.29) family.</text>
</comment>
<evidence type="ECO:0000256" key="1">
    <source>
        <dbReference type="ARBA" id="ARBA00004141"/>
    </source>
</evidence>
<feature type="transmembrane region" description="Helical" evidence="10">
    <location>
        <begin position="86"/>
        <end position="107"/>
    </location>
</feature>
<dbReference type="InterPro" id="IPR002067">
    <property type="entry name" value="MCP"/>
</dbReference>
<dbReference type="KEGG" id="cme:CYME_CMR073C"/>
<dbReference type="OrthoDB" id="276989at2759"/>
<organism evidence="11 12">
    <name type="scientific">Cyanidioschyzon merolae (strain NIES-3377 / 10D)</name>
    <name type="common">Unicellular red alga</name>
    <dbReference type="NCBI Taxonomy" id="280699"/>
    <lineage>
        <taxon>Eukaryota</taxon>
        <taxon>Rhodophyta</taxon>
        <taxon>Bangiophyceae</taxon>
        <taxon>Cyanidiales</taxon>
        <taxon>Cyanidiaceae</taxon>
        <taxon>Cyanidioschyzon</taxon>
    </lineage>
</organism>
<evidence type="ECO:0000256" key="4">
    <source>
        <dbReference type="ARBA" id="ARBA00022692"/>
    </source>
</evidence>
<keyword evidence="12" id="KW-1185">Reference proteome</keyword>
<keyword evidence="4 8" id="KW-0812">Transmembrane</keyword>
<name>M1V6P2_CYAM1</name>
<dbReference type="eggNOG" id="KOG0768">
    <property type="taxonomic scope" value="Eukaryota"/>
</dbReference>
<dbReference type="AlphaFoldDB" id="M1V6P2"/>
<evidence type="ECO:0000256" key="6">
    <source>
        <dbReference type="ARBA" id="ARBA00022989"/>
    </source>
</evidence>
<dbReference type="GO" id="GO:0055085">
    <property type="term" value="P:transmembrane transport"/>
    <property type="evidence" value="ECO:0007669"/>
    <property type="project" value="InterPro"/>
</dbReference>
<evidence type="ECO:0000256" key="9">
    <source>
        <dbReference type="RuleBase" id="RU000488"/>
    </source>
</evidence>
<evidence type="ECO:0000256" key="10">
    <source>
        <dbReference type="SAM" id="Phobius"/>
    </source>
</evidence>
<dbReference type="GO" id="GO:0016020">
    <property type="term" value="C:membrane"/>
    <property type="evidence" value="ECO:0007669"/>
    <property type="project" value="UniProtKB-SubCell"/>
</dbReference>
<evidence type="ECO:0000256" key="7">
    <source>
        <dbReference type="ARBA" id="ARBA00023136"/>
    </source>
</evidence>
<proteinExistence type="inferred from homology"/>
<evidence type="ECO:0000256" key="5">
    <source>
        <dbReference type="ARBA" id="ARBA00022737"/>
    </source>
</evidence>
<dbReference type="SUPFAM" id="SSF103506">
    <property type="entry name" value="Mitochondrial carrier"/>
    <property type="match status" value="1"/>
</dbReference>
<dbReference type="PRINTS" id="PR00926">
    <property type="entry name" value="MITOCARRIER"/>
</dbReference>
<dbReference type="Gene3D" id="1.50.40.10">
    <property type="entry name" value="Mitochondrial carrier domain"/>
    <property type="match status" value="1"/>
</dbReference>
<reference evidence="11 12" key="2">
    <citation type="journal article" date="2007" name="BMC Biol.">
        <title>A 100%-complete sequence reveals unusually simple genomic features in the hot-spring red alga Cyanidioschyzon merolae.</title>
        <authorList>
            <person name="Nozaki H."/>
            <person name="Takano H."/>
            <person name="Misumi O."/>
            <person name="Terasawa K."/>
            <person name="Matsuzaki M."/>
            <person name="Maruyama S."/>
            <person name="Nishida K."/>
            <person name="Yagisawa F."/>
            <person name="Yoshida Y."/>
            <person name="Fujiwara T."/>
            <person name="Takio S."/>
            <person name="Tamura K."/>
            <person name="Chung S.J."/>
            <person name="Nakamura S."/>
            <person name="Kuroiwa H."/>
            <person name="Tanaka K."/>
            <person name="Sato N."/>
            <person name="Kuroiwa T."/>
        </authorList>
    </citation>
    <scope>NUCLEOTIDE SEQUENCE [LARGE SCALE GENOMIC DNA]</scope>
    <source>
        <strain evidence="11 12">10D</strain>
    </source>
</reference>
<reference evidence="11 12" key="1">
    <citation type="journal article" date="2004" name="Nature">
        <title>Genome sequence of the ultrasmall unicellular red alga Cyanidioschyzon merolae 10D.</title>
        <authorList>
            <person name="Matsuzaki M."/>
            <person name="Misumi O."/>
            <person name="Shin-i T."/>
            <person name="Maruyama S."/>
            <person name="Takahara M."/>
            <person name="Miyagishima S."/>
            <person name="Mori T."/>
            <person name="Nishida K."/>
            <person name="Yagisawa F."/>
            <person name="Nishida K."/>
            <person name="Yoshida Y."/>
            <person name="Nishimura Y."/>
            <person name="Nakao S."/>
            <person name="Kobayashi T."/>
            <person name="Momoyama Y."/>
            <person name="Higashiyama T."/>
            <person name="Minoda A."/>
            <person name="Sano M."/>
            <person name="Nomoto H."/>
            <person name="Oishi K."/>
            <person name="Hayashi H."/>
            <person name="Ohta F."/>
            <person name="Nishizaka S."/>
            <person name="Haga S."/>
            <person name="Miura S."/>
            <person name="Morishita T."/>
            <person name="Kabeya Y."/>
            <person name="Terasawa K."/>
            <person name="Suzuki Y."/>
            <person name="Ishii Y."/>
            <person name="Asakawa S."/>
            <person name="Takano H."/>
            <person name="Ohta N."/>
            <person name="Kuroiwa H."/>
            <person name="Tanaka K."/>
            <person name="Shimizu N."/>
            <person name="Sugano S."/>
            <person name="Sato N."/>
            <person name="Nozaki H."/>
            <person name="Ogasawara N."/>
            <person name="Kohara Y."/>
            <person name="Kuroiwa T."/>
        </authorList>
    </citation>
    <scope>NUCLEOTIDE SEQUENCE [LARGE SCALE GENOMIC DNA]</scope>
    <source>
        <strain evidence="11 12">10D</strain>
    </source>
</reference>
<keyword evidence="6 10" id="KW-1133">Transmembrane helix</keyword>
<evidence type="ECO:0000256" key="2">
    <source>
        <dbReference type="ARBA" id="ARBA00006375"/>
    </source>
</evidence>
<gene>
    <name evidence="11" type="ORF">CYME_CMR073C</name>
</gene>
<sequence length="318" mass="34572">MRRRCLASCCRRRYSITVVMNETRTNDPKKHRTTERSLPPSESFRVGLISGAAAGTIADLVLFPLDTLKTRLQVPGSRLGAQTFRGIYNGILPAIVASAPAAAAFFGTYDWLKKTLTINFPQSAPPLVHMVAAVGGDLAGSFMRVPFEVVKQNLQAGYYRSSVDAVSAIVSKEGIRGLYRGWGSLIAREVPFDILEFPLYEAFKKIWSRRKGRALETWESALCGSAAGGIAAACTTPLDVVKTRLMTRSASAATQQGIWGTMQQIAREEGIGTLFSGTTPRILWISLGGALFFGGYEATKSLLMDRPRMTLTGTPKDP</sequence>
<protein>
    <submittedName>
        <fullName evidence="11">Probable mitochondrial carrier proteins Pet8p</fullName>
    </submittedName>
</protein>
<dbReference type="GeneID" id="16996715"/>
<dbReference type="OMA" id="IGPRTMW"/>
<dbReference type="InterPro" id="IPR018108">
    <property type="entry name" value="MCP_transmembrane"/>
</dbReference>
<dbReference type="Proteomes" id="UP000007014">
    <property type="component" value="Chromosome 18"/>
</dbReference>
<keyword evidence="7 8" id="KW-0472">Membrane</keyword>
<accession>M1V6P2</accession>
<keyword evidence="5" id="KW-0677">Repeat</keyword>
<comment type="subcellular location">
    <subcellularLocation>
        <location evidence="1">Membrane</location>
        <topology evidence="1">Multi-pass membrane protein</topology>
    </subcellularLocation>
</comment>
<dbReference type="EMBL" id="AP006500">
    <property type="protein sequence ID" value="BAM82345.1"/>
    <property type="molecule type" value="Genomic_DNA"/>
</dbReference>
<dbReference type="Gramene" id="CMR073CT">
    <property type="protein sequence ID" value="CMR073CT"/>
    <property type="gene ID" value="CMR073C"/>
</dbReference>
<feature type="repeat" description="Solcar" evidence="8">
    <location>
        <begin position="219"/>
        <end position="302"/>
    </location>
</feature>
<evidence type="ECO:0000313" key="12">
    <source>
        <dbReference type="Proteomes" id="UP000007014"/>
    </source>
</evidence>
<dbReference type="PROSITE" id="PS50920">
    <property type="entry name" value="SOLCAR"/>
    <property type="match status" value="3"/>
</dbReference>
<dbReference type="RefSeq" id="XP_005538381.1">
    <property type="nucleotide sequence ID" value="XM_005538324.1"/>
</dbReference>
<dbReference type="PANTHER" id="PTHR45667">
    <property type="entry name" value="S-ADENOSYLMETHIONINE MITOCHONDRIAL CARRIER PROTEIN"/>
    <property type="match status" value="1"/>
</dbReference>
<keyword evidence="3 9" id="KW-0813">Transport</keyword>
<evidence type="ECO:0000313" key="11">
    <source>
        <dbReference type="EMBL" id="BAM82345.1"/>
    </source>
</evidence>
<dbReference type="Pfam" id="PF00153">
    <property type="entry name" value="Mito_carr"/>
    <property type="match status" value="3"/>
</dbReference>